<dbReference type="Proteomes" id="UP000199068">
    <property type="component" value="Unassembled WGS sequence"/>
</dbReference>
<accession>A0A1G9TPB1</accession>
<keyword evidence="3" id="KW-1133">Transmembrane helix</keyword>
<keyword evidence="5" id="KW-1185">Reference proteome</keyword>
<evidence type="ECO:0000313" key="4">
    <source>
        <dbReference type="EMBL" id="SDM49587.1"/>
    </source>
</evidence>
<evidence type="ECO:0000256" key="1">
    <source>
        <dbReference type="SAM" id="Coils"/>
    </source>
</evidence>
<protein>
    <submittedName>
        <fullName evidence="4">Pilus assembly protein, PilO</fullName>
    </submittedName>
</protein>
<dbReference type="InterPro" id="IPR014717">
    <property type="entry name" value="Transl_elong_EF1B/ribsomal_bS6"/>
</dbReference>
<feature type="region of interest" description="Disordered" evidence="2">
    <location>
        <begin position="274"/>
        <end position="293"/>
    </location>
</feature>
<gene>
    <name evidence="4" type="ORF">SAMN04515677_11336</name>
</gene>
<keyword evidence="3" id="KW-0812">Transmembrane</keyword>
<dbReference type="InterPro" id="IPR007445">
    <property type="entry name" value="PilO"/>
</dbReference>
<dbReference type="EMBL" id="FNGW01000013">
    <property type="protein sequence ID" value="SDM49587.1"/>
    <property type="molecule type" value="Genomic_DNA"/>
</dbReference>
<evidence type="ECO:0000256" key="3">
    <source>
        <dbReference type="SAM" id="Phobius"/>
    </source>
</evidence>
<reference evidence="4 5" key="1">
    <citation type="submission" date="2016-10" db="EMBL/GenBank/DDBJ databases">
        <authorList>
            <person name="de Groot N.N."/>
        </authorList>
    </citation>
    <scope>NUCLEOTIDE SEQUENCE [LARGE SCALE GENOMIC DNA]</scope>
    <source>
        <strain evidence="4 5">DSM 797</strain>
    </source>
</reference>
<dbReference type="Gene3D" id="3.30.70.60">
    <property type="match status" value="1"/>
</dbReference>
<evidence type="ECO:0000313" key="5">
    <source>
        <dbReference type="Proteomes" id="UP000199068"/>
    </source>
</evidence>
<dbReference type="GO" id="GO:0043683">
    <property type="term" value="P:type IV pilus assembly"/>
    <property type="evidence" value="ECO:0007669"/>
    <property type="project" value="InterPro"/>
</dbReference>
<feature type="coiled-coil region" evidence="1">
    <location>
        <begin position="59"/>
        <end position="96"/>
    </location>
</feature>
<keyword evidence="1" id="KW-0175">Coiled coil</keyword>
<sequence length="293" mass="33941">MNKSKKEKQSILYMDIKDIFDSNFLNKELNPKGIAVIIISIVLVCFYGYFIVYPKFSEYKTIKSNLNEAKLELSTYQEKLEKIPSLNDKLNSLNREANVKSQRLSHDMEDGLFLIGLDKFMKNLGINLVSYTIEDSVNYDTFYAIPMNLNIEGNYRSVKELIYYLEQQKNITQVMDYNITTKPTEIKKEIQKKVYWTKEDKLYHLNKECEKMLQGEVLWGNSDQSGSRQPDLNCVGDMSNTVDVQVFTKATGDVSANIKFIVYSSEKDIIKLETDKPSQWKPGKNNPFEDTLS</sequence>
<proteinExistence type="predicted"/>
<evidence type="ECO:0000256" key="2">
    <source>
        <dbReference type="SAM" id="MobiDB-lite"/>
    </source>
</evidence>
<name>A0A1G9TPB1_9FIRM</name>
<organism evidence="4 5">
    <name type="scientific">Romboutsia lituseburensis DSM 797</name>
    <dbReference type="NCBI Taxonomy" id="1121325"/>
    <lineage>
        <taxon>Bacteria</taxon>
        <taxon>Bacillati</taxon>
        <taxon>Bacillota</taxon>
        <taxon>Clostridia</taxon>
        <taxon>Peptostreptococcales</taxon>
        <taxon>Peptostreptococcaceae</taxon>
        <taxon>Romboutsia</taxon>
    </lineage>
</organism>
<feature type="transmembrane region" description="Helical" evidence="3">
    <location>
        <begin position="33"/>
        <end position="53"/>
    </location>
</feature>
<dbReference type="STRING" id="1121325.SAMN04515677_11336"/>
<dbReference type="GO" id="GO:0043107">
    <property type="term" value="P:type IV pilus-dependent motility"/>
    <property type="evidence" value="ECO:0007669"/>
    <property type="project" value="InterPro"/>
</dbReference>
<dbReference type="Pfam" id="PF04350">
    <property type="entry name" value="PilO"/>
    <property type="match status" value="1"/>
</dbReference>
<dbReference type="AlphaFoldDB" id="A0A1G9TPB1"/>
<dbReference type="RefSeq" id="WP_092727637.1">
    <property type="nucleotide sequence ID" value="NZ_FNGW01000013.1"/>
</dbReference>
<keyword evidence="3" id="KW-0472">Membrane</keyword>